<evidence type="ECO:0000313" key="3">
    <source>
        <dbReference type="Proteomes" id="UP000483432"/>
    </source>
</evidence>
<gene>
    <name evidence="2" type="ORF">GZ085_10215</name>
</gene>
<accession>A0A7C9TAZ0</accession>
<dbReference type="AlphaFoldDB" id="A0A7C9TAZ0"/>
<keyword evidence="1" id="KW-0472">Membrane</keyword>
<evidence type="ECO:0000313" key="2">
    <source>
        <dbReference type="EMBL" id="NDP48745.1"/>
    </source>
</evidence>
<evidence type="ECO:0008006" key="4">
    <source>
        <dbReference type="Google" id="ProtNLM"/>
    </source>
</evidence>
<feature type="transmembrane region" description="Helical" evidence="1">
    <location>
        <begin position="30"/>
        <end position="48"/>
    </location>
</feature>
<protein>
    <recommendedName>
        <fullName evidence="4">DUF5683 domain-containing protein</fullName>
    </recommendedName>
</protein>
<reference evidence="2 3" key="1">
    <citation type="submission" date="2019-09" db="EMBL/GenBank/DDBJ databases">
        <title>H2 Metabolism Revealed by Metagenomic Analysis in Subglacial Sediment of East Antarctica.</title>
        <authorList>
            <person name="Yang Z."/>
            <person name="Zhang Y."/>
            <person name="Lv Y."/>
            <person name="Yan W."/>
            <person name="Xiao X."/>
            <person name="Sun B."/>
            <person name="Ma H."/>
        </authorList>
    </citation>
    <scope>NUCLEOTIDE SEQUENCE [LARGE SCALE GENOMIC DNA]</scope>
    <source>
        <strain evidence="2">Bin2_2</strain>
    </source>
</reference>
<keyword evidence="1" id="KW-0812">Transmembrane</keyword>
<organism evidence="2 3">
    <name type="scientific">Sulfuriferula multivorans</name>
    <dbReference type="NCBI Taxonomy" id="1559896"/>
    <lineage>
        <taxon>Bacteria</taxon>
        <taxon>Pseudomonadati</taxon>
        <taxon>Pseudomonadota</taxon>
        <taxon>Betaproteobacteria</taxon>
        <taxon>Nitrosomonadales</taxon>
        <taxon>Sulfuricellaceae</taxon>
        <taxon>Sulfuriferula</taxon>
    </lineage>
</organism>
<feature type="transmembrane region" description="Helical" evidence="1">
    <location>
        <begin position="6"/>
        <end position="23"/>
    </location>
</feature>
<proteinExistence type="predicted"/>
<evidence type="ECO:0000256" key="1">
    <source>
        <dbReference type="SAM" id="Phobius"/>
    </source>
</evidence>
<sequence>MSRSTTAVVLSALILPGAGHLYLKHTRWGLAFIGVSLVCFWFILTQAIQQASAVLEQLESQGGALDAADIAGLVGQSQGGAGSTAASMAVWVLVVCWVASIVDAHRLGKREASRAAPLQ</sequence>
<comment type="caution">
    <text evidence="2">The sequence shown here is derived from an EMBL/GenBank/DDBJ whole genome shotgun (WGS) entry which is preliminary data.</text>
</comment>
<dbReference type="Proteomes" id="UP000483432">
    <property type="component" value="Unassembled WGS sequence"/>
</dbReference>
<dbReference type="EMBL" id="JAAFGW010000154">
    <property type="protein sequence ID" value="NDP48745.1"/>
    <property type="molecule type" value="Genomic_DNA"/>
</dbReference>
<feature type="transmembrane region" description="Helical" evidence="1">
    <location>
        <begin position="85"/>
        <end position="104"/>
    </location>
</feature>
<name>A0A7C9TAZ0_9PROT</name>
<keyword evidence="1" id="KW-1133">Transmembrane helix</keyword>